<dbReference type="InterPro" id="IPR011995">
    <property type="entry name" value="OMPdecase_type-2"/>
</dbReference>
<dbReference type="PANTHER" id="PTHR43375">
    <property type="entry name" value="OROTIDINE 5'-PHOSPHATE DECARBOXYLASE"/>
    <property type="match status" value="1"/>
</dbReference>
<keyword evidence="4" id="KW-0665">Pyrimidine biosynthesis</keyword>
<gene>
    <name evidence="10" type="primary">pyrF_2</name>
    <name evidence="10" type="ORF">GCM10022252_60520</name>
</gene>
<dbReference type="SUPFAM" id="SSF51366">
    <property type="entry name" value="Ribulose-phoshate binding barrel"/>
    <property type="match status" value="1"/>
</dbReference>
<evidence type="ECO:0000256" key="2">
    <source>
        <dbReference type="ARBA" id="ARBA00008847"/>
    </source>
</evidence>
<dbReference type="EMBL" id="BAABAQ010000013">
    <property type="protein sequence ID" value="GAA4203218.1"/>
    <property type="molecule type" value="Genomic_DNA"/>
</dbReference>
<comment type="pathway">
    <text evidence="1">Pyrimidine metabolism; UMP biosynthesis via de novo pathway; UMP from orotate: step 2/2.</text>
</comment>
<evidence type="ECO:0000259" key="9">
    <source>
        <dbReference type="SMART" id="SM00934"/>
    </source>
</evidence>
<evidence type="ECO:0000313" key="10">
    <source>
        <dbReference type="EMBL" id="GAA4203218.1"/>
    </source>
</evidence>
<comment type="caution">
    <text evidence="10">The sequence shown here is derived from an EMBL/GenBank/DDBJ whole genome shotgun (WGS) entry which is preliminary data.</text>
</comment>
<name>A0ABP8BC61_9ACTN</name>
<proteinExistence type="inferred from homology"/>
<sequence>MSAAPRGAEILTDGASPTGGRDTVPGGSVSNGCMAAVPIWTNLLTTRSALCLGIAPSPKWLEAWRMGDDVDGARRMCSVVLEAAGERVSVYRIQVPFFTRFGTPGTNLLREVVDGVHERGSLAVLDAKVCDADDTMDSYADLYLGPGSVLGGDAVTANPFMGFAALDPLLRRARDSGTLVMVLVRTSNHAAGGVQGAVTGSRTVAQRTADEVRAWNDEHGVAAAAVVGAAREEALDLVARMPSAVVELPGLGRAGRETRDLVAVAAEAPGRAVLPVTTGVLRHGPDVAALSASIMAWREEIGAEVPAC</sequence>
<comment type="similarity">
    <text evidence="2">Belongs to the OMP decarboxylase family. Type 2 subfamily.</text>
</comment>
<keyword evidence="11" id="KW-1185">Reference proteome</keyword>
<comment type="catalytic activity">
    <reaction evidence="6">
        <text>orotidine 5'-phosphate + H(+) = UMP + CO2</text>
        <dbReference type="Rhea" id="RHEA:11596"/>
        <dbReference type="ChEBI" id="CHEBI:15378"/>
        <dbReference type="ChEBI" id="CHEBI:16526"/>
        <dbReference type="ChEBI" id="CHEBI:57538"/>
        <dbReference type="ChEBI" id="CHEBI:57865"/>
        <dbReference type="EC" id="4.1.1.23"/>
    </reaction>
</comment>
<dbReference type="InterPro" id="IPR011060">
    <property type="entry name" value="RibuloseP-bd_barrel"/>
</dbReference>
<dbReference type="NCBIfam" id="TIGR02127">
    <property type="entry name" value="pyrF_sub2"/>
    <property type="match status" value="1"/>
</dbReference>
<keyword evidence="3" id="KW-0210">Decarboxylase</keyword>
<dbReference type="InterPro" id="IPR001754">
    <property type="entry name" value="OMPdeCOase_dom"/>
</dbReference>
<protein>
    <recommendedName>
        <fullName evidence="7">Orotidine-5'-phosphate decarboxylase</fullName>
        <ecNumber evidence="7">4.1.1.23</ecNumber>
    </recommendedName>
</protein>
<dbReference type="Gene3D" id="3.20.20.70">
    <property type="entry name" value="Aldolase class I"/>
    <property type="match status" value="1"/>
</dbReference>
<keyword evidence="5" id="KW-0456">Lyase</keyword>
<evidence type="ECO:0000256" key="7">
    <source>
        <dbReference type="NCBIfam" id="TIGR02127"/>
    </source>
</evidence>
<organism evidence="10 11">
    <name type="scientific">Streptosporangium oxazolinicum</name>
    <dbReference type="NCBI Taxonomy" id="909287"/>
    <lineage>
        <taxon>Bacteria</taxon>
        <taxon>Bacillati</taxon>
        <taxon>Actinomycetota</taxon>
        <taxon>Actinomycetes</taxon>
        <taxon>Streptosporangiales</taxon>
        <taxon>Streptosporangiaceae</taxon>
        <taxon>Streptosporangium</taxon>
    </lineage>
</organism>
<dbReference type="Proteomes" id="UP001501251">
    <property type="component" value="Unassembled WGS sequence"/>
</dbReference>
<evidence type="ECO:0000256" key="1">
    <source>
        <dbReference type="ARBA" id="ARBA00004861"/>
    </source>
</evidence>
<dbReference type="EC" id="4.1.1.23" evidence="7"/>
<feature type="domain" description="Orotidine 5'-phosphate decarboxylase" evidence="9">
    <location>
        <begin position="49"/>
        <end position="293"/>
    </location>
</feature>
<evidence type="ECO:0000256" key="8">
    <source>
        <dbReference type="SAM" id="MobiDB-lite"/>
    </source>
</evidence>
<dbReference type="InterPro" id="IPR013785">
    <property type="entry name" value="Aldolase_TIM"/>
</dbReference>
<dbReference type="SMART" id="SM00934">
    <property type="entry name" value="OMPdecase"/>
    <property type="match status" value="1"/>
</dbReference>
<evidence type="ECO:0000313" key="11">
    <source>
        <dbReference type="Proteomes" id="UP001501251"/>
    </source>
</evidence>
<evidence type="ECO:0000256" key="5">
    <source>
        <dbReference type="ARBA" id="ARBA00023239"/>
    </source>
</evidence>
<dbReference type="PANTHER" id="PTHR43375:SF1">
    <property type="entry name" value="OROTIDINE 5'-PHOSPHATE DECARBOXYLASE"/>
    <property type="match status" value="1"/>
</dbReference>
<evidence type="ECO:0000256" key="6">
    <source>
        <dbReference type="ARBA" id="ARBA00049157"/>
    </source>
</evidence>
<evidence type="ECO:0000256" key="4">
    <source>
        <dbReference type="ARBA" id="ARBA00022975"/>
    </source>
</evidence>
<accession>A0ABP8BC61</accession>
<evidence type="ECO:0000256" key="3">
    <source>
        <dbReference type="ARBA" id="ARBA00022793"/>
    </source>
</evidence>
<dbReference type="Pfam" id="PF00215">
    <property type="entry name" value="OMPdecase"/>
    <property type="match status" value="1"/>
</dbReference>
<reference evidence="11" key="1">
    <citation type="journal article" date="2019" name="Int. J. Syst. Evol. Microbiol.">
        <title>The Global Catalogue of Microorganisms (GCM) 10K type strain sequencing project: providing services to taxonomists for standard genome sequencing and annotation.</title>
        <authorList>
            <consortium name="The Broad Institute Genomics Platform"/>
            <consortium name="The Broad Institute Genome Sequencing Center for Infectious Disease"/>
            <person name="Wu L."/>
            <person name="Ma J."/>
        </authorList>
    </citation>
    <scope>NUCLEOTIDE SEQUENCE [LARGE SCALE GENOMIC DNA]</scope>
    <source>
        <strain evidence="11">JCM 17388</strain>
    </source>
</reference>
<feature type="region of interest" description="Disordered" evidence="8">
    <location>
        <begin position="1"/>
        <end position="26"/>
    </location>
</feature>